<protein>
    <submittedName>
        <fullName evidence="7">Membrane protein</fullName>
    </submittedName>
</protein>
<dbReference type="PIRSF" id="PIRSF035875">
    <property type="entry name" value="RNase_BN"/>
    <property type="match status" value="1"/>
</dbReference>
<feature type="transmembrane region" description="Helical" evidence="6">
    <location>
        <begin position="213"/>
        <end position="233"/>
    </location>
</feature>
<proteinExistence type="predicted"/>
<evidence type="ECO:0000256" key="6">
    <source>
        <dbReference type="SAM" id="Phobius"/>
    </source>
</evidence>
<dbReference type="STRING" id="1195760.SAMN05444281_2305"/>
<feature type="transmembrane region" description="Helical" evidence="6">
    <location>
        <begin position="278"/>
        <end position="299"/>
    </location>
</feature>
<evidence type="ECO:0000256" key="3">
    <source>
        <dbReference type="ARBA" id="ARBA00022692"/>
    </source>
</evidence>
<sequence>MEIKEIQKDDSVEEVLKEVPVMNWFVRTGKKIPVPGLEGMTLYDLLEMYFIGIVKGALTSRAGGISFSFFMALFPFMLFMLTLIPFIPIDGFQENFMMLISELLPPKTFDAVDTVLADIANNKYGGLLSFGFLVSIFLMTNGVNAIFAAFEYSVHVRKIRNVVRQYLISLGTSLTMSFMLILTVAVTIFFEFGLDFIHNKGWLPDSLMWMSNIRYLLFMFLIFCTVSMLYYFGTSEGKQTNFFSAGSVLTTVLSLLTFYGFGIYVVKFSKYNELYGSIGTLLVLMLFIWLNSMILLLGFELNASITRLRNEHKLKGIDEKEMMGDYHD</sequence>
<feature type="transmembrane region" description="Helical" evidence="6">
    <location>
        <begin position="166"/>
        <end position="193"/>
    </location>
</feature>
<dbReference type="NCBIfam" id="TIGR00765">
    <property type="entry name" value="yihY_not_rbn"/>
    <property type="match status" value="1"/>
</dbReference>
<dbReference type="InterPro" id="IPR017039">
    <property type="entry name" value="Virul_fac_BrkB"/>
</dbReference>
<feature type="transmembrane region" description="Helical" evidence="6">
    <location>
        <begin position="65"/>
        <end position="89"/>
    </location>
</feature>
<organism evidence="7 8">
    <name type="scientific">Wenyingzhuangia marina</name>
    <dbReference type="NCBI Taxonomy" id="1195760"/>
    <lineage>
        <taxon>Bacteria</taxon>
        <taxon>Pseudomonadati</taxon>
        <taxon>Bacteroidota</taxon>
        <taxon>Flavobacteriia</taxon>
        <taxon>Flavobacteriales</taxon>
        <taxon>Flavobacteriaceae</taxon>
        <taxon>Wenyingzhuangia</taxon>
    </lineage>
</organism>
<evidence type="ECO:0000313" key="7">
    <source>
        <dbReference type="EMBL" id="SHH83753.1"/>
    </source>
</evidence>
<feature type="transmembrane region" description="Helical" evidence="6">
    <location>
        <begin position="130"/>
        <end position="154"/>
    </location>
</feature>
<keyword evidence="8" id="KW-1185">Reference proteome</keyword>
<dbReference type="EMBL" id="FQXQ01000004">
    <property type="protein sequence ID" value="SHH83753.1"/>
    <property type="molecule type" value="Genomic_DNA"/>
</dbReference>
<evidence type="ECO:0000256" key="5">
    <source>
        <dbReference type="ARBA" id="ARBA00023136"/>
    </source>
</evidence>
<evidence type="ECO:0000313" key="8">
    <source>
        <dbReference type="Proteomes" id="UP000184109"/>
    </source>
</evidence>
<keyword evidence="5 6" id="KW-0472">Membrane</keyword>
<name>A0A1M5W983_9FLAO</name>
<evidence type="ECO:0000256" key="1">
    <source>
        <dbReference type="ARBA" id="ARBA00004651"/>
    </source>
</evidence>
<keyword evidence="2" id="KW-1003">Cell membrane</keyword>
<dbReference type="PANTHER" id="PTHR30213:SF0">
    <property type="entry name" value="UPF0761 MEMBRANE PROTEIN YIHY"/>
    <property type="match status" value="1"/>
</dbReference>
<comment type="subcellular location">
    <subcellularLocation>
        <location evidence="1">Cell membrane</location>
        <topology evidence="1">Multi-pass membrane protein</topology>
    </subcellularLocation>
</comment>
<reference evidence="8" key="1">
    <citation type="submission" date="2016-11" db="EMBL/GenBank/DDBJ databases">
        <authorList>
            <person name="Varghese N."/>
            <person name="Submissions S."/>
        </authorList>
    </citation>
    <scope>NUCLEOTIDE SEQUENCE [LARGE SCALE GENOMIC DNA]</scope>
    <source>
        <strain evidence="8">DSM 100572</strain>
    </source>
</reference>
<keyword evidence="4 6" id="KW-1133">Transmembrane helix</keyword>
<dbReference type="GO" id="GO:0005886">
    <property type="term" value="C:plasma membrane"/>
    <property type="evidence" value="ECO:0007669"/>
    <property type="project" value="UniProtKB-SubCell"/>
</dbReference>
<keyword evidence="3 6" id="KW-0812">Transmembrane</keyword>
<evidence type="ECO:0000256" key="4">
    <source>
        <dbReference type="ARBA" id="ARBA00022989"/>
    </source>
</evidence>
<dbReference type="Proteomes" id="UP000184109">
    <property type="component" value="Unassembled WGS sequence"/>
</dbReference>
<evidence type="ECO:0000256" key="2">
    <source>
        <dbReference type="ARBA" id="ARBA00022475"/>
    </source>
</evidence>
<dbReference type="RefSeq" id="WP_370456751.1">
    <property type="nucleotide sequence ID" value="NZ_BMEN01000004.1"/>
</dbReference>
<gene>
    <name evidence="7" type="ORF">SAMN05444281_2305</name>
</gene>
<feature type="transmembrane region" description="Helical" evidence="6">
    <location>
        <begin position="245"/>
        <end position="266"/>
    </location>
</feature>
<dbReference type="AlphaFoldDB" id="A0A1M5W983"/>
<accession>A0A1M5W983</accession>
<dbReference type="PANTHER" id="PTHR30213">
    <property type="entry name" value="INNER MEMBRANE PROTEIN YHJD"/>
    <property type="match status" value="1"/>
</dbReference>
<dbReference type="Pfam" id="PF03631">
    <property type="entry name" value="Virul_fac_BrkB"/>
    <property type="match status" value="1"/>
</dbReference>